<gene>
    <name evidence="4" type="ORF">Poly21_49660</name>
</gene>
<evidence type="ECO:0000313" key="5">
    <source>
        <dbReference type="Proteomes" id="UP000319908"/>
    </source>
</evidence>
<dbReference type="AlphaFoldDB" id="A0A5C6BIN6"/>
<dbReference type="OrthoDB" id="289126at2"/>
<dbReference type="EMBL" id="SJPU01000003">
    <property type="protein sequence ID" value="TWU11059.1"/>
    <property type="molecule type" value="Genomic_DNA"/>
</dbReference>
<keyword evidence="5" id="KW-1185">Reference proteome</keyword>
<evidence type="ECO:0000313" key="4">
    <source>
        <dbReference type="EMBL" id="TWU11059.1"/>
    </source>
</evidence>
<feature type="domain" description="DUF1553" evidence="3">
    <location>
        <begin position="258"/>
        <end position="365"/>
    </location>
</feature>
<proteinExistence type="predicted"/>
<comment type="caution">
    <text evidence="4">The sequence shown here is derived from an EMBL/GenBank/DDBJ whole genome shotgun (WGS) entry which is preliminary data.</text>
</comment>
<feature type="domain" description="DUF1549" evidence="2">
    <location>
        <begin position="170"/>
        <end position="212"/>
    </location>
</feature>
<feature type="domain" description="DUF1549" evidence="2">
    <location>
        <begin position="47"/>
        <end position="157"/>
    </location>
</feature>
<dbReference type="RefSeq" id="WP_146409380.1">
    <property type="nucleotide sequence ID" value="NZ_SJPU01000003.1"/>
</dbReference>
<keyword evidence="1" id="KW-0732">Signal</keyword>
<sequence length="504" mass="56219">MRSLAVLLLVVLSGVLGSSRLAQADSRGEDLAAWLDQRGQELFGPLPTRCDDLTFARRVYLDVLGRVPSVSELRDFEALGDRRRHTLIDQLVFGEGTRAEVYQRLAAANLARQWRRVLLPPGTTVNGAPETLELWLQDAFARKVPFDEMMRRLTSADTSGYYQLLGSLPENYAAHISRVALGVRMECAQCHDHPFVDWKQSDFWGLAAFYGDMPRVGDVANASRQAKTPGSIWYEGTEYAAKFLWDPAAIEKPERAARTRFAAWLTSAANPNFSATAVNRFWQLLVGRGLFPDVENLDLAMPDEREVLDEFGQRFAATGFSVDQLTAAICKSAWYQAESAASEVAPTSQRFTRTLKVISPEQVFDSLEQSLILPVSRIDPASSRWSGDRLQLVSRLSETTGTTPEDYAAGIPQALMLMNGKMTSDAISSERSRLLRAVLDSPFFNQQDRIKTLYLAVLTREPSAAELSSLSDYLETQSTETAREHAYGEILWALLNSPEFVLCR</sequence>
<accession>A0A5C6BIN6</accession>
<dbReference type="Pfam" id="PF07587">
    <property type="entry name" value="PSD1"/>
    <property type="match status" value="1"/>
</dbReference>
<evidence type="ECO:0000256" key="1">
    <source>
        <dbReference type="SAM" id="SignalP"/>
    </source>
</evidence>
<dbReference type="InterPro" id="IPR022655">
    <property type="entry name" value="DUF1553"/>
</dbReference>
<feature type="chain" id="PRO_5022945122" description="DUF1549 domain-containing protein" evidence="1">
    <location>
        <begin position="25"/>
        <end position="504"/>
    </location>
</feature>
<dbReference type="Pfam" id="PF07583">
    <property type="entry name" value="PSCyt2"/>
    <property type="match status" value="2"/>
</dbReference>
<protein>
    <recommendedName>
        <fullName evidence="6">DUF1549 domain-containing protein</fullName>
    </recommendedName>
</protein>
<evidence type="ECO:0000259" key="2">
    <source>
        <dbReference type="Pfam" id="PF07583"/>
    </source>
</evidence>
<evidence type="ECO:0008006" key="6">
    <source>
        <dbReference type="Google" id="ProtNLM"/>
    </source>
</evidence>
<name>A0A5C6BIN6_9BACT</name>
<dbReference type="InterPro" id="IPR011444">
    <property type="entry name" value="DUF1549"/>
</dbReference>
<reference evidence="4 5" key="1">
    <citation type="journal article" date="2020" name="Antonie Van Leeuwenhoek">
        <title>Rhodopirellula heiligendammensis sp. nov., Rhodopirellula pilleata sp. nov., and Rhodopirellula solitaria sp. nov. isolated from natural or artificial marine surfaces in Northern Germany and California, USA, and emended description of the genus Rhodopirellula.</title>
        <authorList>
            <person name="Kallscheuer N."/>
            <person name="Wiegand S."/>
            <person name="Jogler M."/>
            <person name="Boedeker C."/>
            <person name="Peeters S.H."/>
            <person name="Rast P."/>
            <person name="Heuer A."/>
            <person name="Jetten M.S.M."/>
            <person name="Rohde M."/>
            <person name="Jogler C."/>
        </authorList>
    </citation>
    <scope>NUCLEOTIDE SEQUENCE [LARGE SCALE GENOMIC DNA]</scope>
    <source>
        <strain evidence="4 5">Poly21</strain>
    </source>
</reference>
<dbReference type="PANTHER" id="PTHR35889">
    <property type="entry name" value="CYCLOINULO-OLIGOSACCHARIDE FRUCTANOTRANSFERASE-RELATED"/>
    <property type="match status" value="1"/>
</dbReference>
<evidence type="ECO:0000259" key="3">
    <source>
        <dbReference type="Pfam" id="PF07587"/>
    </source>
</evidence>
<dbReference type="PANTHER" id="PTHR35889:SF3">
    <property type="entry name" value="F-BOX DOMAIN-CONTAINING PROTEIN"/>
    <property type="match status" value="1"/>
</dbReference>
<dbReference type="Proteomes" id="UP000319908">
    <property type="component" value="Unassembled WGS sequence"/>
</dbReference>
<organism evidence="4 5">
    <name type="scientific">Allorhodopirellula heiligendammensis</name>
    <dbReference type="NCBI Taxonomy" id="2714739"/>
    <lineage>
        <taxon>Bacteria</taxon>
        <taxon>Pseudomonadati</taxon>
        <taxon>Planctomycetota</taxon>
        <taxon>Planctomycetia</taxon>
        <taxon>Pirellulales</taxon>
        <taxon>Pirellulaceae</taxon>
        <taxon>Allorhodopirellula</taxon>
    </lineage>
</organism>
<feature type="signal peptide" evidence="1">
    <location>
        <begin position="1"/>
        <end position="24"/>
    </location>
</feature>